<dbReference type="AlphaFoldDB" id="A0A239IXQ6"/>
<reference evidence="3" key="1">
    <citation type="submission" date="2017-06" db="EMBL/GenBank/DDBJ databases">
        <authorList>
            <person name="Varghese N."/>
            <person name="Submissions S."/>
        </authorList>
    </citation>
    <scope>NUCLEOTIDE SEQUENCE [LARGE SCALE GENOMIC DNA]</scope>
    <source>
        <strain evidence="3">LNB2</strain>
    </source>
</reference>
<feature type="compositionally biased region" description="Basic and acidic residues" evidence="1">
    <location>
        <begin position="551"/>
        <end position="560"/>
    </location>
</feature>
<dbReference type="CDD" id="cd09176">
    <property type="entry name" value="PLDc_unchar6"/>
    <property type="match status" value="1"/>
</dbReference>
<dbReference type="RefSeq" id="WP_144033843.1">
    <property type="nucleotide sequence ID" value="NZ_FZOS01000028.1"/>
</dbReference>
<proteinExistence type="predicted"/>
<dbReference type="Proteomes" id="UP000198281">
    <property type="component" value="Unassembled WGS sequence"/>
</dbReference>
<evidence type="ECO:0008006" key="4">
    <source>
        <dbReference type="Google" id="ProtNLM"/>
    </source>
</evidence>
<organism evidence="2 3">
    <name type="scientific">Edaphosphingomonas laterariae</name>
    <dbReference type="NCBI Taxonomy" id="861865"/>
    <lineage>
        <taxon>Bacteria</taxon>
        <taxon>Pseudomonadati</taxon>
        <taxon>Pseudomonadota</taxon>
        <taxon>Alphaproteobacteria</taxon>
        <taxon>Sphingomonadales</taxon>
        <taxon>Rhizorhabdaceae</taxon>
        <taxon>Edaphosphingomonas</taxon>
    </lineage>
</organism>
<accession>A0A239IXQ6</accession>
<keyword evidence="3" id="KW-1185">Reference proteome</keyword>
<dbReference type="InterPro" id="IPR059166">
    <property type="entry name" value="PLD-like_cat"/>
</dbReference>
<name>A0A239IXQ6_9SPHN</name>
<sequence>MQPLDLISAAPWQRAVFTTYALSLSFFEAVVLDRLVRGGGRNALILADPEGIRAALSEQGARRAGRDYELEPVASTTGVFHPKLTLLFGEGDTHMLIGSGNLTFGGWGMNLETVDHLHSSFAANAFDDAADLFDSLAIADTIRTGVTDQFEPIAAQLRLSARGAPRDGSYRLLHSVGGSIAERLAQFADDLGGATRITIVSPYFDKTGSAVSRLSKLLDCEDVRLHVHPEPKGAVRGTMGTNWPEALSARAVCVDTPFDDGTRALHAKCIEILCKRGRLLVSGSANATNAALFIGNVEASLVRIQRNVTVGWKAKAATKPAAYPLAETEDADDAESRKGILRAILEGDRVVGEVIVPRLHGAANLRVATTAGYIDLGKIDIDSVGRFEAAAPDLEMQSWGGGRMVLRIEQKDHVAEGFVSIAAAAKIIQKAGAMAPRLLAMLSGTETPEDVAAILTWFKEDPARIVSAIPRGGQGGGKAEREPIWVSIEELRAAGEFHASGPASSGATEPAWQRALWLVRSAFTKPRGPWKSGTGEDDQAEDEEDAEGEDERLKRLQREDNAKHRAMNALDDLLEEMLAERHGGIHAASAFALAHYLADRIRPAPSVVYGWLARILGAFAHSDLPMDAPVATAGVLLRASDGLDRAAERARTFLLRVKIDPMKFTPDDQAIPGFVEILSSSWDAEQFMGKIRAARTPGEEVRAYLDAAENGEPLPSLPTLQNSPYWQQLAAAFANSEARSRFRILDKAQKSCPKCNLVLPTGRYQDLRLTGVTHHCGIILCREL</sequence>
<protein>
    <recommendedName>
        <fullName evidence="4">PLD-like domain-containing protein</fullName>
    </recommendedName>
</protein>
<feature type="region of interest" description="Disordered" evidence="1">
    <location>
        <begin position="527"/>
        <end position="560"/>
    </location>
</feature>
<evidence type="ECO:0000256" key="1">
    <source>
        <dbReference type="SAM" id="MobiDB-lite"/>
    </source>
</evidence>
<dbReference type="OrthoDB" id="8351115at2"/>
<evidence type="ECO:0000313" key="2">
    <source>
        <dbReference type="EMBL" id="SNS98401.1"/>
    </source>
</evidence>
<gene>
    <name evidence="2" type="ORF">SAMN06295912_12818</name>
</gene>
<feature type="compositionally biased region" description="Acidic residues" evidence="1">
    <location>
        <begin position="535"/>
        <end position="550"/>
    </location>
</feature>
<evidence type="ECO:0000313" key="3">
    <source>
        <dbReference type="Proteomes" id="UP000198281"/>
    </source>
</evidence>
<dbReference type="Gene3D" id="3.30.870.10">
    <property type="entry name" value="Endonuclease Chain A"/>
    <property type="match status" value="1"/>
</dbReference>
<dbReference type="EMBL" id="FZOS01000028">
    <property type="protein sequence ID" value="SNS98401.1"/>
    <property type="molecule type" value="Genomic_DNA"/>
</dbReference>